<keyword evidence="3" id="KW-1003">Cell membrane</keyword>
<gene>
    <name evidence="11" type="ORF">GGR27_003868</name>
</gene>
<comment type="caution">
    <text evidence="11">The sequence shown here is derived from an EMBL/GenBank/DDBJ whole genome shotgun (WGS) entry which is preliminary data.</text>
</comment>
<evidence type="ECO:0000256" key="7">
    <source>
        <dbReference type="ARBA" id="ARBA00023136"/>
    </source>
</evidence>
<name>A0ABX0XGA8_9BACT</name>
<dbReference type="InterPro" id="IPR055348">
    <property type="entry name" value="DctQ"/>
</dbReference>
<keyword evidence="7 9" id="KW-0472">Membrane</keyword>
<keyword evidence="2" id="KW-0813">Transport</keyword>
<evidence type="ECO:0000313" key="11">
    <source>
        <dbReference type="EMBL" id="NJC28345.1"/>
    </source>
</evidence>
<evidence type="ECO:0000256" key="6">
    <source>
        <dbReference type="ARBA" id="ARBA00022989"/>
    </source>
</evidence>
<dbReference type="Proteomes" id="UP000770785">
    <property type="component" value="Unassembled WGS sequence"/>
</dbReference>
<evidence type="ECO:0000256" key="4">
    <source>
        <dbReference type="ARBA" id="ARBA00022519"/>
    </source>
</evidence>
<dbReference type="RefSeq" id="WP_168040263.1">
    <property type="nucleotide sequence ID" value="NZ_JAATJH010000011.1"/>
</dbReference>
<evidence type="ECO:0000256" key="3">
    <source>
        <dbReference type="ARBA" id="ARBA00022475"/>
    </source>
</evidence>
<keyword evidence="5 9" id="KW-0812">Transmembrane</keyword>
<comment type="similarity">
    <text evidence="8">Belongs to the TRAP transporter small permease family.</text>
</comment>
<keyword evidence="4" id="KW-0997">Cell inner membrane</keyword>
<comment type="subcellular location">
    <subcellularLocation>
        <location evidence="1">Cell inner membrane</location>
        <topology evidence="1">Multi-pass membrane protein</topology>
    </subcellularLocation>
</comment>
<dbReference type="Pfam" id="PF04290">
    <property type="entry name" value="DctQ"/>
    <property type="match status" value="1"/>
</dbReference>
<accession>A0ABX0XGA8</accession>
<keyword evidence="12" id="KW-1185">Reference proteome</keyword>
<dbReference type="InterPro" id="IPR007387">
    <property type="entry name" value="TRAP_DctQ"/>
</dbReference>
<protein>
    <submittedName>
        <fullName evidence="11">TRAP-type C4-dicarboxylate transport system permease small subunit</fullName>
    </submittedName>
</protein>
<dbReference type="PANTHER" id="PTHR35011:SF11">
    <property type="entry name" value="TRAP TRANSPORTER SMALL PERMEASE PROTEIN"/>
    <property type="match status" value="1"/>
</dbReference>
<evidence type="ECO:0000256" key="5">
    <source>
        <dbReference type="ARBA" id="ARBA00022692"/>
    </source>
</evidence>
<reference evidence="11 12" key="1">
    <citation type="submission" date="2020-03" db="EMBL/GenBank/DDBJ databases">
        <title>Genomic Encyclopedia of Type Strains, Phase IV (KMG-IV): sequencing the most valuable type-strain genomes for metagenomic binning, comparative biology and taxonomic classification.</title>
        <authorList>
            <person name="Goeker M."/>
        </authorList>
    </citation>
    <scope>NUCLEOTIDE SEQUENCE [LARGE SCALE GENOMIC DNA]</scope>
    <source>
        <strain evidence="11 12">DSM 105096</strain>
    </source>
</reference>
<feature type="transmembrane region" description="Helical" evidence="9">
    <location>
        <begin position="123"/>
        <end position="144"/>
    </location>
</feature>
<dbReference type="PROSITE" id="PS51257">
    <property type="entry name" value="PROKAR_LIPOPROTEIN"/>
    <property type="match status" value="1"/>
</dbReference>
<dbReference type="PANTHER" id="PTHR35011">
    <property type="entry name" value="2,3-DIKETO-L-GULONATE TRAP TRANSPORTER SMALL PERMEASE PROTEIN YIAM"/>
    <property type="match status" value="1"/>
</dbReference>
<evidence type="ECO:0000313" key="12">
    <source>
        <dbReference type="Proteomes" id="UP000770785"/>
    </source>
</evidence>
<organism evidence="11 12">
    <name type="scientific">Neolewinella antarctica</name>
    <dbReference type="NCBI Taxonomy" id="442734"/>
    <lineage>
        <taxon>Bacteria</taxon>
        <taxon>Pseudomonadati</taxon>
        <taxon>Bacteroidota</taxon>
        <taxon>Saprospiria</taxon>
        <taxon>Saprospirales</taxon>
        <taxon>Lewinellaceae</taxon>
        <taxon>Neolewinella</taxon>
    </lineage>
</organism>
<dbReference type="EMBL" id="JAATJH010000011">
    <property type="protein sequence ID" value="NJC28345.1"/>
    <property type="molecule type" value="Genomic_DNA"/>
</dbReference>
<keyword evidence="6 9" id="KW-1133">Transmembrane helix</keyword>
<evidence type="ECO:0000256" key="2">
    <source>
        <dbReference type="ARBA" id="ARBA00022448"/>
    </source>
</evidence>
<evidence type="ECO:0000259" key="10">
    <source>
        <dbReference type="Pfam" id="PF04290"/>
    </source>
</evidence>
<evidence type="ECO:0000256" key="9">
    <source>
        <dbReference type="SAM" id="Phobius"/>
    </source>
</evidence>
<feature type="transmembrane region" description="Helical" evidence="9">
    <location>
        <begin position="87"/>
        <end position="111"/>
    </location>
</feature>
<feature type="domain" description="Tripartite ATP-independent periplasmic transporters DctQ component" evidence="10">
    <location>
        <begin position="24"/>
        <end position="149"/>
    </location>
</feature>
<sequence>MRPFVKYVGVALKWGTLLSTLGFVGCILLQIFARLLLPTAPSWTEEAARLFFIIAIGFSAGLALRSGEYVNFDFFYDRMSLPWQRRISFIIDLLTVVLFAIFTFFAVQFTLMGWAESSPSLKFPMAIPFAGMLIMGLSLLVYAVDRLRKYFTANAAGQ</sequence>
<feature type="transmembrane region" description="Helical" evidence="9">
    <location>
        <begin position="47"/>
        <end position="66"/>
    </location>
</feature>
<feature type="transmembrane region" description="Helical" evidence="9">
    <location>
        <begin position="12"/>
        <end position="35"/>
    </location>
</feature>
<evidence type="ECO:0000256" key="8">
    <source>
        <dbReference type="ARBA" id="ARBA00038436"/>
    </source>
</evidence>
<proteinExistence type="inferred from homology"/>
<evidence type="ECO:0000256" key="1">
    <source>
        <dbReference type="ARBA" id="ARBA00004429"/>
    </source>
</evidence>